<dbReference type="InterPro" id="IPR014776">
    <property type="entry name" value="4pyrrole_Mease_sub2"/>
</dbReference>
<dbReference type="Pfam" id="PF00590">
    <property type="entry name" value="TP_methylase"/>
    <property type="match status" value="1"/>
</dbReference>
<gene>
    <name evidence="8" type="ORF">LA66_16475</name>
</gene>
<dbReference type="InterPro" id="IPR035996">
    <property type="entry name" value="4pyrrol_Methylase_sf"/>
</dbReference>
<dbReference type="EMBL" id="JRFJ01000005">
    <property type="protein sequence ID" value="KHJ53540.1"/>
    <property type="molecule type" value="Genomic_DNA"/>
</dbReference>
<sequence>MRHIHIIGIGAGNPDHLTMEAVSAIAASDVFLLFDKGEDKAQLTDLRRHLIERHKAGAPYRLVWGESPQWASRESGYGAVVDDLNARKRVLTAELIDSEVGPGQSGAILVWGDPTLYDSTLRIMRAVCHRRDDVDYSVIPGISSLQALAARHRIPLNAIGGAVTITPGRGLAALMSQRPETVAVMLDSRDAFKEACGADYAIHYGAYVGMPQEQLFAGSLDALAGTIAAYRRDARARHGWIMDSYILSRQLTA</sequence>
<dbReference type="InterPro" id="IPR000878">
    <property type="entry name" value="4pyrrol_Mease"/>
</dbReference>
<reference evidence="8 9" key="1">
    <citation type="submission" date="2014-09" db="EMBL/GenBank/DDBJ databases">
        <title>Isolation and characterization of Aurantimonas altamirensis ON-56566 from clinical sample following a dog bite.</title>
        <authorList>
            <person name="Eshaghi A."/>
            <person name="Li A."/>
            <person name="Shahinas D."/>
            <person name="Bahn P."/>
            <person name="Kus J.V."/>
            <person name="Patel S.N."/>
        </authorList>
    </citation>
    <scope>NUCLEOTIDE SEQUENCE [LARGE SCALE GENOMIC DNA]</scope>
    <source>
        <strain evidence="8 9">ON-56566</strain>
    </source>
</reference>
<evidence type="ECO:0000313" key="8">
    <source>
        <dbReference type="EMBL" id="KHJ53540.1"/>
    </source>
</evidence>
<dbReference type="Gene3D" id="3.30.950.10">
    <property type="entry name" value="Methyltransferase, Cobalt-precorrin-4 Transmethylase, Domain 2"/>
    <property type="match status" value="1"/>
</dbReference>
<dbReference type="InterPro" id="IPR012797">
    <property type="entry name" value="CobF"/>
</dbReference>
<evidence type="ECO:0000256" key="4">
    <source>
        <dbReference type="ARBA" id="ARBA00022679"/>
    </source>
</evidence>
<dbReference type="RefSeq" id="WP_039195015.1">
    <property type="nucleotide sequence ID" value="NZ_JRFJ01000005.1"/>
</dbReference>
<proteinExistence type="predicted"/>
<dbReference type="InterPro" id="IPR014777">
    <property type="entry name" value="4pyrrole_Mease_sub1"/>
</dbReference>
<dbReference type="Gene3D" id="3.40.1010.10">
    <property type="entry name" value="Cobalt-precorrin-4 Transmethylase, Domain 1"/>
    <property type="match status" value="1"/>
</dbReference>
<dbReference type="CDD" id="cd11643">
    <property type="entry name" value="Precorrin-6A-synthase"/>
    <property type="match status" value="1"/>
</dbReference>
<dbReference type="PANTHER" id="PTHR43467:SF1">
    <property type="entry name" value="PRECORRIN-6A SYNTHASE [DEACETYLATING]"/>
    <property type="match status" value="1"/>
</dbReference>
<organism evidence="8 9">
    <name type="scientific">Aureimonas altamirensis</name>
    <dbReference type="NCBI Taxonomy" id="370622"/>
    <lineage>
        <taxon>Bacteria</taxon>
        <taxon>Pseudomonadati</taxon>
        <taxon>Pseudomonadota</taxon>
        <taxon>Alphaproteobacteria</taxon>
        <taxon>Hyphomicrobiales</taxon>
        <taxon>Aurantimonadaceae</taxon>
        <taxon>Aureimonas</taxon>
    </lineage>
</organism>
<dbReference type="PIRSF" id="PIRSF036525">
    <property type="entry name" value="CobF"/>
    <property type="match status" value="1"/>
</dbReference>
<comment type="function">
    <text evidence="6">Catalyzes the methylation of C-1 in precorrin-5 and the subsequent extrusion of acetic acid from the resulting intermediate to form cobalt-precorrin-6A.</text>
</comment>
<name>A0A0B1Q3X0_9HYPH</name>
<dbReference type="OrthoDB" id="9787471at2"/>
<keyword evidence="3 6" id="KW-0489">Methyltransferase</keyword>
<evidence type="ECO:0000259" key="7">
    <source>
        <dbReference type="Pfam" id="PF00590"/>
    </source>
</evidence>
<evidence type="ECO:0000313" key="9">
    <source>
        <dbReference type="Proteomes" id="UP000030826"/>
    </source>
</evidence>
<dbReference type="GO" id="GO:0032259">
    <property type="term" value="P:methylation"/>
    <property type="evidence" value="ECO:0007669"/>
    <property type="project" value="UniProtKB-KW"/>
</dbReference>
<comment type="catalytic activity">
    <reaction evidence="6">
        <text>precorrin-5 + S-adenosyl-L-methionine + H2O = precorrin-6A + acetate + S-adenosyl-L-homocysteine + 2 H(+)</text>
        <dbReference type="Rhea" id="RHEA:18261"/>
        <dbReference type="ChEBI" id="CHEBI:15377"/>
        <dbReference type="ChEBI" id="CHEBI:15378"/>
        <dbReference type="ChEBI" id="CHEBI:30089"/>
        <dbReference type="ChEBI" id="CHEBI:57856"/>
        <dbReference type="ChEBI" id="CHEBI:59789"/>
        <dbReference type="ChEBI" id="CHEBI:77871"/>
        <dbReference type="ChEBI" id="CHEBI:77872"/>
        <dbReference type="EC" id="2.1.1.152"/>
    </reaction>
</comment>
<evidence type="ECO:0000256" key="5">
    <source>
        <dbReference type="ARBA" id="ARBA00022691"/>
    </source>
</evidence>
<keyword evidence="2" id="KW-0169">Cobalamin biosynthesis</keyword>
<dbReference type="GO" id="GO:0009236">
    <property type="term" value="P:cobalamin biosynthetic process"/>
    <property type="evidence" value="ECO:0007669"/>
    <property type="project" value="UniProtKB-KW"/>
</dbReference>
<accession>A0A0B1Q3X0</accession>
<dbReference type="GO" id="GO:0043819">
    <property type="term" value="F:precorrin-6A synthase (deacetylating) activity"/>
    <property type="evidence" value="ECO:0007669"/>
    <property type="project" value="UniProtKB-EC"/>
</dbReference>
<protein>
    <recommendedName>
        <fullName evidence="6">Precorrin-6A synthase [deacetylating]</fullName>
        <ecNumber evidence="6">2.1.1.152</ecNumber>
    </recommendedName>
</protein>
<comment type="caution">
    <text evidence="8">The sequence shown here is derived from an EMBL/GenBank/DDBJ whole genome shotgun (WGS) entry which is preliminary data.</text>
</comment>
<dbReference type="NCBIfam" id="TIGR02434">
    <property type="entry name" value="CobF"/>
    <property type="match status" value="1"/>
</dbReference>
<evidence type="ECO:0000256" key="6">
    <source>
        <dbReference type="PIRNR" id="PIRNR036525"/>
    </source>
</evidence>
<keyword evidence="4 6" id="KW-0808">Transferase</keyword>
<feature type="domain" description="Tetrapyrrole methylase" evidence="7">
    <location>
        <begin position="4"/>
        <end position="223"/>
    </location>
</feature>
<dbReference type="AlphaFoldDB" id="A0A0B1Q3X0"/>
<comment type="pathway">
    <text evidence="1">Cofactor biosynthesis; adenosylcobalamin biosynthesis.</text>
</comment>
<keyword evidence="5 6" id="KW-0949">S-adenosyl-L-methionine</keyword>
<evidence type="ECO:0000256" key="2">
    <source>
        <dbReference type="ARBA" id="ARBA00022573"/>
    </source>
</evidence>
<evidence type="ECO:0000256" key="3">
    <source>
        <dbReference type="ARBA" id="ARBA00022603"/>
    </source>
</evidence>
<evidence type="ECO:0000256" key="1">
    <source>
        <dbReference type="ARBA" id="ARBA00004953"/>
    </source>
</evidence>
<dbReference type="PANTHER" id="PTHR43467">
    <property type="entry name" value="COBALT-PRECORRIN-2 C(20)-METHYLTRANSFERASE"/>
    <property type="match status" value="1"/>
</dbReference>
<dbReference type="Proteomes" id="UP000030826">
    <property type="component" value="Unassembled WGS sequence"/>
</dbReference>
<dbReference type="STRING" id="370622.LA66_16475"/>
<dbReference type="EC" id="2.1.1.152" evidence="6"/>
<dbReference type="SUPFAM" id="SSF53790">
    <property type="entry name" value="Tetrapyrrole methylase"/>
    <property type="match status" value="1"/>
</dbReference>